<reference evidence="2" key="2">
    <citation type="submission" date="2025-09" db="UniProtKB">
        <authorList>
            <consortium name="Ensembl"/>
        </authorList>
    </citation>
    <scope>IDENTIFICATION</scope>
</reference>
<name>A0A8C9IWA3_9PRIM</name>
<dbReference type="AlphaFoldDB" id="A0A8C9IWA3"/>
<dbReference type="Proteomes" id="UP000694416">
    <property type="component" value="Unplaced"/>
</dbReference>
<evidence type="ECO:0000313" key="2">
    <source>
        <dbReference type="Ensembl" id="ENSPTEP00000040754.1"/>
    </source>
</evidence>
<keyword evidence="1" id="KW-0472">Membrane</keyword>
<dbReference type="Ensembl" id="ENSPTET00000054578.1">
    <property type="protein sequence ID" value="ENSPTEP00000040754.1"/>
    <property type="gene ID" value="ENSPTEG00000037498.1"/>
</dbReference>
<keyword evidence="1" id="KW-1133">Transmembrane helix</keyword>
<protein>
    <submittedName>
        <fullName evidence="2">Uncharacterized protein</fullName>
    </submittedName>
</protein>
<keyword evidence="3" id="KW-1185">Reference proteome</keyword>
<keyword evidence="1" id="KW-0812">Transmembrane</keyword>
<evidence type="ECO:0000256" key="1">
    <source>
        <dbReference type="SAM" id="Phobius"/>
    </source>
</evidence>
<organism evidence="2 3">
    <name type="scientific">Piliocolobus tephrosceles</name>
    <name type="common">Ugandan red Colobus</name>
    <dbReference type="NCBI Taxonomy" id="591936"/>
    <lineage>
        <taxon>Eukaryota</taxon>
        <taxon>Metazoa</taxon>
        <taxon>Chordata</taxon>
        <taxon>Craniata</taxon>
        <taxon>Vertebrata</taxon>
        <taxon>Euteleostomi</taxon>
        <taxon>Mammalia</taxon>
        <taxon>Eutheria</taxon>
        <taxon>Euarchontoglires</taxon>
        <taxon>Primates</taxon>
        <taxon>Haplorrhini</taxon>
        <taxon>Catarrhini</taxon>
        <taxon>Cercopithecidae</taxon>
        <taxon>Colobinae</taxon>
        <taxon>Piliocolobus</taxon>
    </lineage>
</organism>
<accession>A0A8C9IWA3</accession>
<proteinExistence type="predicted"/>
<evidence type="ECO:0000313" key="3">
    <source>
        <dbReference type="Proteomes" id="UP000694416"/>
    </source>
</evidence>
<reference evidence="2" key="1">
    <citation type="submission" date="2025-08" db="UniProtKB">
        <authorList>
            <consortium name="Ensembl"/>
        </authorList>
    </citation>
    <scope>IDENTIFICATION</scope>
</reference>
<feature type="transmembrane region" description="Helical" evidence="1">
    <location>
        <begin position="12"/>
        <end position="37"/>
    </location>
</feature>
<sequence length="93" mass="10345">MESALPTASFLYWVGTGTVAYLAWHICYSLFTALWVWGVGNKVEVGPGLGEWAVVTGSSDELENRMGDSEPLSWQRHVPRPTIDHLFCSQDLC</sequence>